<name>A0AAV7A6A1_ENGPU</name>
<accession>A0AAV7A6A1</accession>
<reference evidence="1" key="1">
    <citation type="thesis" date="2020" institute="ProQuest LLC" country="789 East Eisenhower Parkway, Ann Arbor, MI, USA">
        <title>Comparative Genomics and Chromosome Evolution.</title>
        <authorList>
            <person name="Mudd A.B."/>
        </authorList>
    </citation>
    <scope>NUCLEOTIDE SEQUENCE</scope>
    <source>
        <strain evidence="1">237g6f4</strain>
        <tissue evidence="1">Blood</tissue>
    </source>
</reference>
<dbReference type="Proteomes" id="UP000824782">
    <property type="component" value="Unassembled WGS sequence"/>
</dbReference>
<evidence type="ECO:0000313" key="2">
    <source>
        <dbReference type="Proteomes" id="UP000824782"/>
    </source>
</evidence>
<dbReference type="AlphaFoldDB" id="A0AAV7A6A1"/>
<sequence>MSIQCPRSAQWRSTVEALCQQKTDAGSVNICNETRNQTLNFVLKSGS</sequence>
<keyword evidence="2" id="KW-1185">Reference proteome</keyword>
<protein>
    <submittedName>
        <fullName evidence="1">Uncharacterized protein</fullName>
    </submittedName>
</protein>
<evidence type="ECO:0000313" key="1">
    <source>
        <dbReference type="EMBL" id="KAG8556225.1"/>
    </source>
</evidence>
<organism evidence="1 2">
    <name type="scientific">Engystomops pustulosus</name>
    <name type="common">Tungara frog</name>
    <name type="synonym">Physalaemus pustulosus</name>
    <dbReference type="NCBI Taxonomy" id="76066"/>
    <lineage>
        <taxon>Eukaryota</taxon>
        <taxon>Metazoa</taxon>
        <taxon>Chordata</taxon>
        <taxon>Craniata</taxon>
        <taxon>Vertebrata</taxon>
        <taxon>Euteleostomi</taxon>
        <taxon>Amphibia</taxon>
        <taxon>Batrachia</taxon>
        <taxon>Anura</taxon>
        <taxon>Neobatrachia</taxon>
        <taxon>Hyloidea</taxon>
        <taxon>Leptodactylidae</taxon>
        <taxon>Leiuperinae</taxon>
        <taxon>Engystomops</taxon>
    </lineage>
</organism>
<dbReference type="EMBL" id="WNYA01000009">
    <property type="protein sequence ID" value="KAG8556225.1"/>
    <property type="molecule type" value="Genomic_DNA"/>
</dbReference>
<gene>
    <name evidence="1" type="ORF">GDO81_017974</name>
</gene>
<proteinExistence type="predicted"/>
<comment type="caution">
    <text evidence="1">The sequence shown here is derived from an EMBL/GenBank/DDBJ whole genome shotgun (WGS) entry which is preliminary data.</text>
</comment>